<accession>D7DIE7</accession>
<dbReference type="GO" id="GO:0000287">
    <property type="term" value="F:magnesium ion binding"/>
    <property type="evidence" value="ECO:0007669"/>
    <property type="project" value="InterPro"/>
</dbReference>
<name>D7DIE7_METV0</name>
<sequence>MLQQRLSVLEWPNDAGKLIPENGLLVIALRTSPNMQRAEARQLVRVAIQEVLALLLHCDVSEIDLLSQAGQAVKLLNKNRNIGLSISHEVGLSLVAINMHGSIGVDLMAINSVPDDAELRTLAIEYLGVNVAERILREPIESHKEAFAMAWTEFEASLKAKSEALTEWSAARDKKLESLNVCSLALVNGYVGAIAY</sequence>
<evidence type="ECO:0000313" key="1">
    <source>
        <dbReference type="EMBL" id="ADI29832.1"/>
    </source>
</evidence>
<dbReference type="RefSeq" id="WP_013148144.1">
    <property type="nucleotide sequence ID" value="NC_014207.1"/>
</dbReference>
<evidence type="ECO:0000313" key="2">
    <source>
        <dbReference type="Proteomes" id="UP000000383"/>
    </source>
</evidence>
<dbReference type="Proteomes" id="UP000000383">
    <property type="component" value="Chromosome"/>
</dbReference>
<dbReference type="KEGG" id="meh:M301_1450"/>
<proteinExistence type="predicted"/>
<dbReference type="OrthoDB" id="9808281at2"/>
<keyword evidence="1" id="KW-0808">Transferase</keyword>
<dbReference type="EMBL" id="CP002056">
    <property type="protein sequence ID" value="ADI29832.1"/>
    <property type="molecule type" value="Genomic_DNA"/>
</dbReference>
<dbReference type="STRING" id="666681.M301_1450"/>
<dbReference type="Gene3D" id="3.90.470.20">
    <property type="entry name" value="4'-phosphopantetheinyl transferase domain"/>
    <property type="match status" value="1"/>
</dbReference>
<reference evidence="1 2" key="2">
    <citation type="journal article" date="2011" name="J. Bacteriol.">
        <title>Genomes of three methylotrophs from a single niche uncover genetic and metabolic divergence of Methylophilaceae.</title>
        <authorList>
            <person name="Lapidus A."/>
            <person name="Clum A."/>
            <person name="Labutti K."/>
            <person name="Kaluzhnaya M.G."/>
            <person name="Lim S."/>
            <person name="Beck D.A."/>
            <person name="Glavina Del Rio T."/>
            <person name="Nolan M."/>
            <person name="Mavromatis K."/>
            <person name="Huntemann M."/>
            <person name="Lucas S."/>
            <person name="Lidstrom M.E."/>
            <person name="Ivanova N."/>
            <person name="Chistoserdova L."/>
        </authorList>
    </citation>
    <scope>NUCLEOTIDE SEQUENCE [LARGE SCALE GENOMIC DNA]</scope>
    <source>
        <strain evidence="1 2">301</strain>
    </source>
</reference>
<reference evidence="2" key="1">
    <citation type="submission" date="2010-05" db="EMBL/GenBank/DDBJ databases">
        <title>Complete sequence of Methylotenera sp. 301.</title>
        <authorList>
            <person name="Lucas S."/>
            <person name="Copeland A."/>
            <person name="Lapidus A."/>
            <person name="Cheng J.-F."/>
            <person name="Bruce D."/>
            <person name="Goodwin L."/>
            <person name="Pitluck S."/>
            <person name="Clum A."/>
            <person name="Land M."/>
            <person name="Hauser L."/>
            <person name="Kyrpides N."/>
            <person name="Ivanova N."/>
            <person name="Chistoservova L."/>
            <person name="Kalyuzhnaya M."/>
            <person name="Woyke T."/>
        </authorList>
    </citation>
    <scope>NUCLEOTIDE SEQUENCE [LARGE SCALE GENOMIC DNA]</scope>
    <source>
        <strain evidence="2">301</strain>
    </source>
</reference>
<dbReference type="InterPro" id="IPR037143">
    <property type="entry name" value="4-PPantetheinyl_Trfase_dom_sf"/>
</dbReference>
<organism evidence="1 2">
    <name type="scientific">Methylotenera versatilis (strain 301)</name>
    <dbReference type="NCBI Taxonomy" id="666681"/>
    <lineage>
        <taxon>Bacteria</taxon>
        <taxon>Pseudomonadati</taxon>
        <taxon>Pseudomonadota</taxon>
        <taxon>Betaproteobacteria</taxon>
        <taxon>Nitrosomonadales</taxon>
        <taxon>Methylophilaceae</taxon>
        <taxon>Methylotenera</taxon>
    </lineage>
</organism>
<gene>
    <name evidence="1" type="ordered locus">M301_1450</name>
</gene>
<keyword evidence="2" id="KW-1185">Reference proteome</keyword>
<dbReference type="eggNOG" id="COG2091">
    <property type="taxonomic scope" value="Bacteria"/>
</dbReference>
<dbReference type="HOGENOM" id="CLU_115846_0_0_4"/>
<protein>
    <submittedName>
        <fullName evidence="1">Phosphopantetheinyl transferase-like protein</fullName>
    </submittedName>
</protein>
<dbReference type="AlphaFoldDB" id="D7DIE7"/>
<dbReference type="GO" id="GO:0008897">
    <property type="term" value="F:holo-[acyl-carrier-protein] synthase activity"/>
    <property type="evidence" value="ECO:0007669"/>
    <property type="project" value="InterPro"/>
</dbReference>